<keyword evidence="4" id="KW-1133">Transmembrane helix</keyword>
<dbReference type="InterPro" id="IPR028081">
    <property type="entry name" value="Leu-bd"/>
</dbReference>
<evidence type="ECO:0000256" key="5">
    <source>
        <dbReference type="ARBA" id="ARBA00023136"/>
    </source>
</evidence>
<dbReference type="AlphaFoldDB" id="Q2FTC1"/>
<dbReference type="GeneID" id="3924289"/>
<evidence type="ECO:0000259" key="6">
    <source>
        <dbReference type="Pfam" id="PF01094"/>
    </source>
</evidence>
<dbReference type="EnsemblBacteria" id="ABD42356">
    <property type="protein sequence ID" value="ABD42356"/>
    <property type="gene ID" value="Mhun_2659"/>
</dbReference>
<evidence type="ECO:0000313" key="8">
    <source>
        <dbReference type="EMBL" id="ABD42356.1"/>
    </source>
</evidence>
<dbReference type="Pfam" id="PF01094">
    <property type="entry name" value="ANF_receptor"/>
    <property type="match status" value="1"/>
</dbReference>
<organism evidence="8 9">
    <name type="scientific">Methanospirillum hungatei JF-1 (strain ATCC 27890 / DSM 864 / NBRC 100397 / JF-1)</name>
    <dbReference type="NCBI Taxonomy" id="323259"/>
    <lineage>
        <taxon>Archaea</taxon>
        <taxon>Methanobacteriati</taxon>
        <taxon>Methanobacteriota</taxon>
        <taxon>Stenosarchaea group</taxon>
        <taxon>Methanomicrobia</taxon>
        <taxon>Methanomicrobiales</taxon>
        <taxon>Methanospirillaceae</taxon>
        <taxon>Methanospirillum</taxon>
    </lineage>
</organism>
<evidence type="ECO:0000256" key="1">
    <source>
        <dbReference type="ARBA" id="ARBA00004370"/>
    </source>
</evidence>
<name>Q2FTC1_METHJ</name>
<dbReference type="InterPro" id="IPR001828">
    <property type="entry name" value="ANF_lig-bd_rcpt"/>
</dbReference>
<dbReference type="PANTHER" id="PTHR30483:SF40">
    <property type="entry name" value="HISTIDINE KINASE"/>
    <property type="match status" value="1"/>
</dbReference>
<evidence type="ECO:0000256" key="4">
    <source>
        <dbReference type="ARBA" id="ARBA00022989"/>
    </source>
</evidence>
<keyword evidence="5" id="KW-0472">Membrane</keyword>
<feature type="domain" description="Leucine-binding protein" evidence="7">
    <location>
        <begin position="376"/>
        <end position="589"/>
    </location>
</feature>
<dbReference type="SUPFAM" id="SSF53822">
    <property type="entry name" value="Periplasmic binding protein-like I"/>
    <property type="match status" value="2"/>
</dbReference>
<dbReference type="PANTHER" id="PTHR30483">
    <property type="entry name" value="LEUCINE-SPECIFIC-BINDING PROTEIN"/>
    <property type="match status" value="1"/>
</dbReference>
<dbReference type="InParanoid" id="Q2FTC1"/>
<dbReference type="STRING" id="323259.Mhun_2659"/>
<comment type="subcellular location">
    <subcellularLocation>
        <location evidence="1">Membrane</location>
    </subcellularLocation>
</comment>
<dbReference type="InterPro" id="IPR051010">
    <property type="entry name" value="BCAA_transport"/>
</dbReference>
<feature type="domain" description="Receptor ligand binding region" evidence="6">
    <location>
        <begin position="7"/>
        <end position="239"/>
    </location>
</feature>
<evidence type="ECO:0000313" key="9">
    <source>
        <dbReference type="Proteomes" id="UP000001941"/>
    </source>
</evidence>
<dbReference type="Gene3D" id="3.40.50.2300">
    <property type="match status" value="4"/>
</dbReference>
<dbReference type="OrthoDB" id="21336at2157"/>
<protein>
    <submittedName>
        <fullName evidence="8">Amino acid/amide ABC transporter substrate-binding protein, HAAT family</fullName>
    </submittedName>
</protein>
<reference evidence="9" key="1">
    <citation type="journal article" date="2016" name="Stand. Genomic Sci.">
        <title>Complete genome sequence of Methanospirillum hungatei type strain JF1.</title>
        <authorList>
            <person name="Gunsalus R.P."/>
            <person name="Cook L.E."/>
            <person name="Crable B."/>
            <person name="Rohlin L."/>
            <person name="McDonald E."/>
            <person name="Mouttaki H."/>
            <person name="Sieber J.R."/>
            <person name="Poweleit N."/>
            <person name="Zhou H."/>
            <person name="Lapidus A.L."/>
            <person name="Daligault H.E."/>
            <person name="Land M."/>
            <person name="Gilna P."/>
            <person name="Ivanova N."/>
            <person name="Kyrpides N."/>
            <person name="Culley D.E."/>
            <person name="McInerney M.J."/>
        </authorList>
    </citation>
    <scope>NUCLEOTIDE SEQUENCE [LARGE SCALE GENOMIC DNA]</scope>
    <source>
        <strain evidence="9">ATCC 27890 / DSM 864 / NBRC 100397 / JF-1</strain>
    </source>
</reference>
<evidence type="ECO:0000256" key="2">
    <source>
        <dbReference type="ARBA" id="ARBA00022692"/>
    </source>
</evidence>
<keyword evidence="9" id="KW-1185">Reference proteome</keyword>
<dbReference type="KEGG" id="mhu:Mhun_2659"/>
<keyword evidence="2" id="KW-0812">Transmembrane</keyword>
<dbReference type="InterPro" id="IPR028082">
    <property type="entry name" value="Peripla_BP_I"/>
</dbReference>
<accession>Q2FTC1</accession>
<sequence>MVISPKVSLNLSVDILNDYLKSDNLHVELLIEDSSSDPEKALNALKKLHEKGVMVVIGPSTSEEAAAMVPYANENDMLLIAPSSTAVSLSLDDNLFRMVPDDKNQAEALALLMKRQNITEVLTVYMDDEYGSGLNAGIIEKGSDPAYGFRIVGSIPYDPKLSVHDTLVQEIEEAAAGLPKDTGAILLIGTESHAIGIFTTAGIESPISDYKWFSGDSIIREAGILNNNDAAEFAAKTRLEGVAFACEETLTLVPLMLATGLMSGELGHAPSPDALPIWDALWFIAETYRLDPHADFDTYKSNLRALFERGGNLFNQWTMLNEYGDLKSAKYARFTATKGSNGDIYWNLDGMFIRSKTSGMFITDADGKLTHEPGDIVIGAVLPITGVNAEIGTGAKKAIELAIEQANTYYSKALGLNIRFSSDIRDSESDAAVALEQVRALHENGINLIIFGGISDELSAVQEYARENNIILLGTRSTAISLSDSDDFIFRLSPDDSHLVKAMVRLMEEQGKKHLVVLYRDDIYGQDFSHALSETVTGSIDSFSYAKNETDFTSVLDEAARAVETAGYEGTAVVVIGTDEIISMLEAVKEGPLTSVAWYSGDGVSQSRNLLEAESAVSVAIQTNLTCVNFDSAADQIFIPMRHVAVEYLSRAIKGNAGWNEISSYDAAWIAMNAYAMTRPDAPSEELWNIINNPYGALGIGEQYVMNEAQDQSNSFYVFYKVIERSDGPIWTPVAYYRDIKAFPDELKIVSE</sequence>
<proteinExistence type="predicted"/>
<keyword evidence="3" id="KW-0732">Signal</keyword>
<dbReference type="GO" id="GO:0016020">
    <property type="term" value="C:membrane"/>
    <property type="evidence" value="ECO:0007669"/>
    <property type="project" value="UniProtKB-SubCell"/>
</dbReference>
<dbReference type="RefSeq" id="WP_011449612.1">
    <property type="nucleotide sequence ID" value="NC_007796.1"/>
</dbReference>
<dbReference type="eggNOG" id="arCOG01021">
    <property type="taxonomic scope" value="Archaea"/>
</dbReference>
<evidence type="ECO:0000259" key="7">
    <source>
        <dbReference type="Pfam" id="PF13458"/>
    </source>
</evidence>
<evidence type="ECO:0000256" key="3">
    <source>
        <dbReference type="ARBA" id="ARBA00022729"/>
    </source>
</evidence>
<gene>
    <name evidence="8" type="ordered locus">Mhun_2659</name>
</gene>
<dbReference type="Pfam" id="PF13458">
    <property type="entry name" value="Peripla_BP_6"/>
    <property type="match status" value="1"/>
</dbReference>
<dbReference type="HOGENOM" id="CLU_369909_0_0_2"/>
<dbReference type="Proteomes" id="UP000001941">
    <property type="component" value="Chromosome"/>
</dbReference>
<dbReference type="EMBL" id="CP000254">
    <property type="protein sequence ID" value="ABD42356.1"/>
    <property type="molecule type" value="Genomic_DNA"/>
</dbReference>